<dbReference type="Proteomes" id="UP000469452">
    <property type="component" value="Unassembled WGS sequence"/>
</dbReference>
<evidence type="ECO:0000313" key="2">
    <source>
        <dbReference type="Proteomes" id="UP000469452"/>
    </source>
</evidence>
<protein>
    <submittedName>
        <fullName evidence="1">Uncharacterized protein</fullName>
    </submittedName>
</protein>
<evidence type="ECO:0000313" key="1">
    <source>
        <dbReference type="EMBL" id="KAF0707579.1"/>
    </source>
</evidence>
<sequence length="126" mass="14107">MELKAVDIVGCSSGEGTRSCPAHEVCGDSLAVNDVVVFRYEVMRLNADGLEETLKVYKIIGAEQLCHVGFLPRRLVNTKAKYANKFAIVVEDYRVDNSASKRNRSNRCLGLVRAVLMDHIEEYNRS</sequence>
<accession>A0A6A4ZJ38</accession>
<dbReference type="EMBL" id="VJMI01019349">
    <property type="protein sequence ID" value="KAF0707579.1"/>
    <property type="molecule type" value="Genomic_DNA"/>
</dbReference>
<proteinExistence type="predicted"/>
<organism evidence="1 2">
    <name type="scientific">Aphanomyces astaci</name>
    <name type="common">Crayfish plague agent</name>
    <dbReference type="NCBI Taxonomy" id="112090"/>
    <lineage>
        <taxon>Eukaryota</taxon>
        <taxon>Sar</taxon>
        <taxon>Stramenopiles</taxon>
        <taxon>Oomycota</taxon>
        <taxon>Saprolegniomycetes</taxon>
        <taxon>Saprolegniales</taxon>
        <taxon>Verrucalvaceae</taxon>
        <taxon>Aphanomyces</taxon>
    </lineage>
</organism>
<dbReference type="AlphaFoldDB" id="A0A6A4ZJ38"/>
<dbReference type="VEuPathDB" id="FungiDB:H257_14288"/>
<gene>
    <name evidence="1" type="ORF">AaE_013542</name>
</gene>
<name>A0A6A4ZJ38_APHAT</name>
<reference evidence="1 2" key="1">
    <citation type="submission" date="2019-06" db="EMBL/GenBank/DDBJ databases">
        <title>Genomics analysis of Aphanomyces spp. identifies a new class of oomycete effector associated with host adaptation.</title>
        <authorList>
            <person name="Gaulin E."/>
        </authorList>
    </citation>
    <scope>NUCLEOTIDE SEQUENCE [LARGE SCALE GENOMIC DNA]</scope>
    <source>
        <strain evidence="1 2">E</strain>
    </source>
</reference>
<comment type="caution">
    <text evidence="1">The sequence shown here is derived from an EMBL/GenBank/DDBJ whole genome shotgun (WGS) entry which is preliminary data.</text>
</comment>